<protein>
    <recommendedName>
        <fullName evidence="6">DNA processing protein DprA</fullName>
    </recommendedName>
</protein>
<dbReference type="Pfam" id="PF17782">
    <property type="entry name" value="WHD_DprA"/>
    <property type="match status" value="1"/>
</dbReference>
<dbReference type="Proteomes" id="UP000053718">
    <property type="component" value="Unassembled WGS sequence"/>
</dbReference>
<dbReference type="STRING" id="1517416.IDAT_10905"/>
<dbReference type="InterPro" id="IPR041614">
    <property type="entry name" value="DprA_WH"/>
</dbReference>
<evidence type="ECO:0000313" key="4">
    <source>
        <dbReference type="EMBL" id="KFZ28089.1"/>
    </source>
</evidence>
<evidence type="ECO:0000256" key="1">
    <source>
        <dbReference type="ARBA" id="ARBA00006525"/>
    </source>
</evidence>
<dbReference type="SUPFAM" id="SSF102405">
    <property type="entry name" value="MCP/YpsA-like"/>
    <property type="match status" value="1"/>
</dbReference>
<gene>
    <name evidence="4" type="ORF">IDAT_10905</name>
</gene>
<dbReference type="Gene3D" id="1.10.10.10">
    <property type="entry name" value="Winged helix-like DNA-binding domain superfamily/Winged helix DNA-binding domain"/>
    <property type="match status" value="1"/>
</dbReference>
<organism evidence="4 5">
    <name type="scientific">Pseudidiomarina atlantica</name>
    <dbReference type="NCBI Taxonomy" id="1517416"/>
    <lineage>
        <taxon>Bacteria</taxon>
        <taxon>Pseudomonadati</taxon>
        <taxon>Pseudomonadota</taxon>
        <taxon>Gammaproteobacteria</taxon>
        <taxon>Alteromonadales</taxon>
        <taxon>Idiomarinaceae</taxon>
        <taxon>Pseudidiomarina</taxon>
    </lineage>
</organism>
<dbReference type="InterPro" id="IPR057666">
    <property type="entry name" value="DrpA_SLOG"/>
</dbReference>
<evidence type="ECO:0000313" key="5">
    <source>
        <dbReference type="Proteomes" id="UP000053718"/>
    </source>
</evidence>
<comment type="caution">
    <text evidence="4">The sequence shown here is derived from an EMBL/GenBank/DDBJ whole genome shotgun (WGS) entry which is preliminary data.</text>
</comment>
<comment type="similarity">
    <text evidence="1">Belongs to the DprA/Smf family.</text>
</comment>
<evidence type="ECO:0008006" key="6">
    <source>
        <dbReference type="Google" id="ProtNLM"/>
    </source>
</evidence>
<dbReference type="PANTHER" id="PTHR43022:SF1">
    <property type="entry name" value="PROTEIN SMF"/>
    <property type="match status" value="1"/>
</dbReference>
<evidence type="ECO:0000259" key="3">
    <source>
        <dbReference type="Pfam" id="PF17782"/>
    </source>
</evidence>
<dbReference type="InterPro" id="IPR036388">
    <property type="entry name" value="WH-like_DNA-bd_sf"/>
</dbReference>
<name>A0A094IQE7_9GAMM</name>
<feature type="domain" description="Smf/DprA SLOG" evidence="2">
    <location>
        <begin position="55"/>
        <end position="261"/>
    </location>
</feature>
<evidence type="ECO:0000259" key="2">
    <source>
        <dbReference type="Pfam" id="PF02481"/>
    </source>
</evidence>
<keyword evidence="5" id="KW-1185">Reference proteome</keyword>
<dbReference type="Pfam" id="PF02481">
    <property type="entry name" value="DNA_processg_A"/>
    <property type="match status" value="1"/>
</dbReference>
<dbReference type="Gene3D" id="3.40.50.450">
    <property type="match status" value="1"/>
</dbReference>
<dbReference type="AlphaFoldDB" id="A0A094IQE7"/>
<dbReference type="GO" id="GO:0009294">
    <property type="term" value="P:DNA-mediated transformation"/>
    <property type="evidence" value="ECO:0007669"/>
    <property type="project" value="InterPro"/>
</dbReference>
<accession>A0A094IQE7</accession>
<dbReference type="InterPro" id="IPR003488">
    <property type="entry name" value="DprA"/>
</dbReference>
<sequence>MALSWLPADQRRSVFKQSSFAAVRLFIADFVKQVRPRQVQLTESWLAGHSKRRIMHWFEADFPERLRTIKRPPLVLFLAGNVELLERPQLAIVGSRKASAVAQTNADYFAEQLTQAGLLISSGLAQGVDKHAHQGALRNGPTLAVLGNGPDIASPKRNQQLQQQIEQAGLVVTEYPPGTPSKTEHFPLRNRILSGLAKGVLVIEAQPRSGSLNTARHALEQGRSVMALPGSIWDAQVSGNLQLLRQGATLVRDANDVLHELNLEPCYQQGSLLDENKSAGSLANQQLLANVGYEATSLDTIVARSGLPVAVVSEQLVLLELEGRVASIAGGFIKVGRR</sequence>
<proteinExistence type="inferred from homology"/>
<reference evidence="4 5" key="1">
    <citation type="submission" date="2014-06" db="EMBL/GenBank/DDBJ databases">
        <title>Draft genome sequence of Idiomarina sp. MCCC 1A10513.</title>
        <authorList>
            <person name="Du J."/>
            <person name="Lai Q."/>
            <person name="Shao Z."/>
        </authorList>
    </citation>
    <scope>NUCLEOTIDE SEQUENCE [LARGE SCALE GENOMIC DNA]</scope>
    <source>
        <strain evidence="4 5">MCCC 1A10513</strain>
    </source>
</reference>
<dbReference type="EMBL" id="JPIN01000012">
    <property type="protein sequence ID" value="KFZ28089.1"/>
    <property type="molecule type" value="Genomic_DNA"/>
</dbReference>
<feature type="domain" description="DprA winged helix" evidence="3">
    <location>
        <begin position="281"/>
        <end position="331"/>
    </location>
</feature>
<dbReference type="NCBIfam" id="TIGR00732">
    <property type="entry name" value="dprA"/>
    <property type="match status" value="1"/>
</dbReference>
<dbReference type="eggNOG" id="COG0758">
    <property type="taxonomic scope" value="Bacteria"/>
</dbReference>
<dbReference type="PANTHER" id="PTHR43022">
    <property type="entry name" value="PROTEIN SMF"/>
    <property type="match status" value="1"/>
</dbReference>